<proteinExistence type="predicted"/>
<evidence type="ECO:0000256" key="5">
    <source>
        <dbReference type="PROSITE-ProRule" id="PRU00335"/>
    </source>
</evidence>
<dbReference type="Pfam" id="PF00440">
    <property type="entry name" value="TetR_N"/>
    <property type="match status" value="1"/>
</dbReference>
<evidence type="ECO:0000313" key="9">
    <source>
        <dbReference type="Proteomes" id="UP001501116"/>
    </source>
</evidence>
<evidence type="ECO:0000256" key="4">
    <source>
        <dbReference type="ARBA" id="ARBA00023163"/>
    </source>
</evidence>
<sequence length="228" mass="25798">MRMVDDAPSATGSRGGRADSSAPRRRTQRERRETTIKRLIDATIAAIAEVGYANTSLGVICERSGVSRGGLFRHFDSRLDLMVATAAEVGERHIAQIRRRLSELRDPALIDALRLMRDRHRARENVVWFELMVAARTDPDLRARLSETGRRFFAEVVEASRLVPGTELFPAEDLDMLVTTLEHTFDGEAIRREIAPDPVAEERRLNLAAEFAEFLLLRRISRTHPADR</sequence>
<gene>
    <name evidence="8" type="ORF">GCM10009754_14500</name>
</gene>
<evidence type="ECO:0000256" key="3">
    <source>
        <dbReference type="ARBA" id="ARBA00023125"/>
    </source>
</evidence>
<keyword evidence="2" id="KW-0805">Transcription regulation</keyword>
<dbReference type="PANTHER" id="PTHR30055:SF234">
    <property type="entry name" value="HTH-TYPE TRANSCRIPTIONAL REGULATOR BETI"/>
    <property type="match status" value="1"/>
</dbReference>
<dbReference type="Gene3D" id="1.10.357.10">
    <property type="entry name" value="Tetracycline Repressor, domain 2"/>
    <property type="match status" value="1"/>
</dbReference>
<comment type="caution">
    <text evidence="8">The sequence shown here is derived from an EMBL/GenBank/DDBJ whole genome shotgun (WGS) entry which is preliminary data.</text>
</comment>
<dbReference type="SUPFAM" id="SSF46689">
    <property type="entry name" value="Homeodomain-like"/>
    <property type="match status" value="1"/>
</dbReference>
<feature type="domain" description="HTH tetR-type" evidence="7">
    <location>
        <begin position="33"/>
        <end position="93"/>
    </location>
</feature>
<organism evidence="8 9">
    <name type="scientific">Amycolatopsis minnesotensis</name>
    <dbReference type="NCBI Taxonomy" id="337894"/>
    <lineage>
        <taxon>Bacteria</taxon>
        <taxon>Bacillati</taxon>
        <taxon>Actinomycetota</taxon>
        <taxon>Actinomycetes</taxon>
        <taxon>Pseudonocardiales</taxon>
        <taxon>Pseudonocardiaceae</taxon>
        <taxon>Amycolatopsis</taxon>
    </lineage>
</organism>
<dbReference type="PANTHER" id="PTHR30055">
    <property type="entry name" value="HTH-TYPE TRANSCRIPTIONAL REGULATOR RUTR"/>
    <property type="match status" value="1"/>
</dbReference>
<protein>
    <submittedName>
        <fullName evidence="8">TetR/AcrR family transcriptional regulator</fullName>
    </submittedName>
</protein>
<name>A0ABN2Q954_9PSEU</name>
<dbReference type="InterPro" id="IPR036271">
    <property type="entry name" value="Tet_transcr_reg_TetR-rel_C_sf"/>
</dbReference>
<feature type="DNA-binding region" description="H-T-H motif" evidence="5">
    <location>
        <begin position="56"/>
        <end position="75"/>
    </location>
</feature>
<dbReference type="InterPro" id="IPR001647">
    <property type="entry name" value="HTH_TetR"/>
</dbReference>
<keyword evidence="9" id="KW-1185">Reference proteome</keyword>
<evidence type="ECO:0000256" key="2">
    <source>
        <dbReference type="ARBA" id="ARBA00023015"/>
    </source>
</evidence>
<accession>A0ABN2Q954</accession>
<feature type="region of interest" description="Disordered" evidence="6">
    <location>
        <begin position="1"/>
        <end position="32"/>
    </location>
</feature>
<dbReference type="InterPro" id="IPR009057">
    <property type="entry name" value="Homeodomain-like_sf"/>
</dbReference>
<dbReference type="Proteomes" id="UP001501116">
    <property type="component" value="Unassembled WGS sequence"/>
</dbReference>
<keyword evidence="4" id="KW-0804">Transcription</keyword>
<dbReference type="SUPFAM" id="SSF48498">
    <property type="entry name" value="Tetracyclin repressor-like, C-terminal domain"/>
    <property type="match status" value="1"/>
</dbReference>
<dbReference type="InterPro" id="IPR050109">
    <property type="entry name" value="HTH-type_TetR-like_transc_reg"/>
</dbReference>
<reference evidence="8 9" key="1">
    <citation type="journal article" date="2019" name="Int. J. Syst. Evol. Microbiol.">
        <title>The Global Catalogue of Microorganisms (GCM) 10K type strain sequencing project: providing services to taxonomists for standard genome sequencing and annotation.</title>
        <authorList>
            <consortium name="The Broad Institute Genomics Platform"/>
            <consortium name="The Broad Institute Genome Sequencing Center for Infectious Disease"/>
            <person name="Wu L."/>
            <person name="Ma J."/>
        </authorList>
    </citation>
    <scope>NUCLEOTIDE SEQUENCE [LARGE SCALE GENOMIC DNA]</scope>
    <source>
        <strain evidence="8 9">JCM 14545</strain>
    </source>
</reference>
<evidence type="ECO:0000256" key="6">
    <source>
        <dbReference type="SAM" id="MobiDB-lite"/>
    </source>
</evidence>
<keyword evidence="3 5" id="KW-0238">DNA-binding</keyword>
<evidence type="ECO:0000259" key="7">
    <source>
        <dbReference type="PROSITE" id="PS50977"/>
    </source>
</evidence>
<evidence type="ECO:0000256" key="1">
    <source>
        <dbReference type="ARBA" id="ARBA00022491"/>
    </source>
</evidence>
<dbReference type="EMBL" id="BAAANN010000004">
    <property type="protein sequence ID" value="GAA1947432.1"/>
    <property type="molecule type" value="Genomic_DNA"/>
</dbReference>
<dbReference type="PROSITE" id="PS50977">
    <property type="entry name" value="HTH_TETR_2"/>
    <property type="match status" value="1"/>
</dbReference>
<evidence type="ECO:0000313" key="8">
    <source>
        <dbReference type="EMBL" id="GAA1947432.1"/>
    </source>
</evidence>
<dbReference type="Pfam" id="PF13977">
    <property type="entry name" value="TetR_C_6"/>
    <property type="match status" value="1"/>
</dbReference>
<dbReference type="PRINTS" id="PR00455">
    <property type="entry name" value="HTHTETR"/>
</dbReference>
<dbReference type="InterPro" id="IPR039538">
    <property type="entry name" value="BetI_C"/>
</dbReference>
<keyword evidence="1" id="KW-0678">Repressor</keyword>